<evidence type="ECO:0000313" key="3">
    <source>
        <dbReference type="Proteomes" id="UP001055101"/>
    </source>
</evidence>
<evidence type="ECO:0000256" key="1">
    <source>
        <dbReference type="SAM" id="MobiDB-lite"/>
    </source>
</evidence>
<feature type="region of interest" description="Disordered" evidence="1">
    <location>
        <begin position="52"/>
        <end position="127"/>
    </location>
</feature>
<dbReference type="Proteomes" id="UP001055101">
    <property type="component" value="Unassembled WGS sequence"/>
</dbReference>
<keyword evidence="3" id="KW-1185">Reference proteome</keyword>
<feature type="compositionally biased region" description="Acidic residues" evidence="1">
    <location>
        <begin position="52"/>
        <end position="67"/>
    </location>
</feature>
<dbReference type="Pfam" id="PF10948">
    <property type="entry name" value="DUF2635"/>
    <property type="match status" value="1"/>
</dbReference>
<dbReference type="EMBL" id="BPRA01000004">
    <property type="protein sequence ID" value="GJE54576.1"/>
    <property type="molecule type" value="Genomic_DNA"/>
</dbReference>
<sequence length="127" mass="13671">MQMGFVKPHRIDGKPALVRMPERAFAPLPATGASVPMDEYWARRIRDKDVFEADDPSAETAADEPEAEPAAKKARRASRQAKAKEPAPKVPANAEHLSAPAPEAPQSDNSIKPDPAPEADPSVSKEP</sequence>
<reference evidence="2" key="2">
    <citation type="submission" date="2021-08" db="EMBL/GenBank/DDBJ databases">
        <authorList>
            <person name="Tani A."/>
            <person name="Ola A."/>
            <person name="Ogura Y."/>
            <person name="Katsura K."/>
            <person name="Hayashi T."/>
        </authorList>
    </citation>
    <scope>NUCLEOTIDE SEQUENCE</scope>
    <source>
        <strain evidence="2">DSM 23674</strain>
    </source>
</reference>
<dbReference type="InterPro" id="IPR024400">
    <property type="entry name" value="DUF2635"/>
</dbReference>
<name>A0ABQ4TI07_9HYPH</name>
<reference evidence="2" key="1">
    <citation type="journal article" date="2021" name="Front. Microbiol.">
        <title>Comprehensive Comparative Genomics and Phenotyping of Methylobacterium Species.</title>
        <authorList>
            <person name="Alessa O."/>
            <person name="Ogura Y."/>
            <person name="Fujitani Y."/>
            <person name="Takami H."/>
            <person name="Hayashi T."/>
            <person name="Sahin N."/>
            <person name="Tani A."/>
        </authorList>
    </citation>
    <scope>NUCLEOTIDE SEQUENCE</scope>
    <source>
        <strain evidence="2">DSM 23674</strain>
    </source>
</reference>
<proteinExistence type="predicted"/>
<feature type="compositionally biased region" description="Basic residues" evidence="1">
    <location>
        <begin position="72"/>
        <end position="81"/>
    </location>
</feature>
<organism evidence="2 3">
    <name type="scientific">Methylobacterium thuringiense</name>
    <dbReference type="NCBI Taxonomy" id="1003091"/>
    <lineage>
        <taxon>Bacteria</taxon>
        <taxon>Pseudomonadati</taxon>
        <taxon>Pseudomonadota</taxon>
        <taxon>Alphaproteobacteria</taxon>
        <taxon>Hyphomicrobiales</taxon>
        <taxon>Methylobacteriaceae</taxon>
        <taxon>Methylobacterium</taxon>
    </lineage>
</organism>
<evidence type="ECO:0000313" key="2">
    <source>
        <dbReference type="EMBL" id="GJE54576.1"/>
    </source>
</evidence>
<accession>A0ABQ4TI07</accession>
<comment type="caution">
    <text evidence="2">The sequence shown here is derived from an EMBL/GenBank/DDBJ whole genome shotgun (WGS) entry which is preliminary data.</text>
</comment>
<protein>
    <recommendedName>
        <fullName evidence="4">DUF2635 domain-containing protein</fullName>
    </recommendedName>
</protein>
<dbReference type="RefSeq" id="WP_238230960.1">
    <property type="nucleotide sequence ID" value="NZ_BPRA01000004.1"/>
</dbReference>
<gene>
    <name evidence="2" type="ORF">EKPJFOCH_1054</name>
</gene>
<evidence type="ECO:0008006" key="4">
    <source>
        <dbReference type="Google" id="ProtNLM"/>
    </source>
</evidence>